<dbReference type="InterPro" id="IPR000873">
    <property type="entry name" value="AMP-dep_synth/lig_dom"/>
</dbReference>
<feature type="region of interest" description="Disordered" evidence="1">
    <location>
        <begin position="1"/>
        <end position="20"/>
    </location>
</feature>
<dbReference type="PANTHER" id="PTHR45527:SF1">
    <property type="entry name" value="FATTY ACID SYNTHASE"/>
    <property type="match status" value="1"/>
</dbReference>
<evidence type="ECO:0000313" key="4">
    <source>
        <dbReference type="Proteomes" id="UP000195880"/>
    </source>
</evidence>
<accession>A0A1Z1WSU0</accession>
<evidence type="ECO:0000313" key="3">
    <source>
        <dbReference type="EMBL" id="ARX89459.1"/>
    </source>
</evidence>
<dbReference type="GO" id="GO:0031177">
    <property type="term" value="F:phosphopantetheine binding"/>
    <property type="evidence" value="ECO:0007669"/>
    <property type="project" value="TreeGrafter"/>
</dbReference>
<dbReference type="AlphaFoldDB" id="A0A1Z1WSU0"/>
<dbReference type="PANTHER" id="PTHR45527">
    <property type="entry name" value="NONRIBOSOMAL PEPTIDE SYNTHETASE"/>
    <property type="match status" value="1"/>
</dbReference>
<reference evidence="3 4" key="1">
    <citation type="submission" date="2017-05" db="EMBL/GenBank/DDBJ databases">
        <title>Streptomyces alboflavus Genome sequencing and assembly.</title>
        <authorList>
            <person name="Wang Y."/>
            <person name="Du B."/>
            <person name="Ding Y."/>
            <person name="Liu H."/>
            <person name="Hou Q."/>
            <person name="Liu K."/>
            <person name="Wang C."/>
            <person name="Yao L."/>
        </authorList>
    </citation>
    <scope>NUCLEOTIDE SEQUENCE [LARGE SCALE GENOMIC DNA]</scope>
    <source>
        <strain evidence="3 4">MDJK44</strain>
    </source>
</reference>
<dbReference type="GO" id="GO:0043041">
    <property type="term" value="P:amino acid activation for nonribosomal peptide biosynthetic process"/>
    <property type="evidence" value="ECO:0007669"/>
    <property type="project" value="TreeGrafter"/>
</dbReference>
<dbReference type="InterPro" id="IPR020459">
    <property type="entry name" value="AMP-binding"/>
</dbReference>
<dbReference type="KEGG" id="salf:SMD44_08946"/>
<dbReference type="RefSeq" id="WP_250645264.1">
    <property type="nucleotide sequence ID" value="NZ_CP021748.1"/>
</dbReference>
<dbReference type="SUPFAM" id="SSF56801">
    <property type="entry name" value="Acetyl-CoA synthetase-like"/>
    <property type="match status" value="1"/>
</dbReference>
<dbReference type="GO" id="GO:0044550">
    <property type="term" value="P:secondary metabolite biosynthetic process"/>
    <property type="evidence" value="ECO:0007669"/>
    <property type="project" value="TreeGrafter"/>
</dbReference>
<dbReference type="PROSITE" id="PS00455">
    <property type="entry name" value="AMP_BINDING"/>
    <property type="match status" value="1"/>
</dbReference>
<evidence type="ECO:0000256" key="1">
    <source>
        <dbReference type="SAM" id="MobiDB-lite"/>
    </source>
</evidence>
<sequence length="121" mass="13513">MPWDRLPAHDPTDADRRAPLRPDHGAYIIYTSGSTGRPKGVVVEHRHLINLCHDHHEGLVAPHTTDGGRLKAALSASFSFDTSWEGPLLLALGQEVHLVDEDVRLTRRPSVPKSRTANWTW</sequence>
<evidence type="ECO:0000259" key="2">
    <source>
        <dbReference type="Pfam" id="PF00501"/>
    </source>
</evidence>
<protein>
    <submittedName>
        <fullName evidence="3">Peptide synthetase</fullName>
    </submittedName>
</protein>
<dbReference type="Proteomes" id="UP000195880">
    <property type="component" value="Chromosome"/>
</dbReference>
<name>A0A1Z1WSU0_9ACTN</name>
<keyword evidence="4" id="KW-1185">Reference proteome</keyword>
<dbReference type="InterPro" id="IPR020845">
    <property type="entry name" value="AMP-binding_CS"/>
</dbReference>
<dbReference type="GO" id="GO:0005829">
    <property type="term" value="C:cytosol"/>
    <property type="evidence" value="ECO:0007669"/>
    <property type="project" value="TreeGrafter"/>
</dbReference>
<dbReference type="PRINTS" id="PR00154">
    <property type="entry name" value="AMPBINDING"/>
</dbReference>
<dbReference type="Gene3D" id="3.40.50.980">
    <property type="match status" value="2"/>
</dbReference>
<dbReference type="Pfam" id="PF00501">
    <property type="entry name" value="AMP-binding"/>
    <property type="match status" value="1"/>
</dbReference>
<proteinExistence type="predicted"/>
<organism evidence="3 4">
    <name type="scientific">Streptomyces alboflavus</name>
    <dbReference type="NCBI Taxonomy" id="67267"/>
    <lineage>
        <taxon>Bacteria</taxon>
        <taxon>Bacillati</taxon>
        <taxon>Actinomycetota</taxon>
        <taxon>Actinomycetes</taxon>
        <taxon>Kitasatosporales</taxon>
        <taxon>Streptomycetaceae</taxon>
        <taxon>Streptomyces</taxon>
    </lineage>
</organism>
<gene>
    <name evidence="3" type="ORF">SMD44_08946</name>
</gene>
<feature type="domain" description="AMP-dependent synthetase/ligase" evidence="2">
    <location>
        <begin position="14"/>
        <end position="106"/>
    </location>
</feature>
<dbReference type="EMBL" id="CP021748">
    <property type="protein sequence ID" value="ARX89459.1"/>
    <property type="molecule type" value="Genomic_DNA"/>
</dbReference>